<proteinExistence type="predicted"/>
<dbReference type="InterPro" id="IPR012337">
    <property type="entry name" value="RNaseH-like_sf"/>
</dbReference>
<feature type="non-terminal residue" evidence="3">
    <location>
        <position position="304"/>
    </location>
</feature>
<evidence type="ECO:0000313" key="4">
    <source>
        <dbReference type="Proteomes" id="UP000789901"/>
    </source>
</evidence>
<dbReference type="SUPFAM" id="SSF56672">
    <property type="entry name" value="DNA/RNA polymerases"/>
    <property type="match status" value="1"/>
</dbReference>
<feature type="domain" description="Integrase catalytic" evidence="2">
    <location>
        <begin position="67"/>
        <end position="187"/>
    </location>
</feature>
<dbReference type="Pfam" id="PF17919">
    <property type="entry name" value="RT_RNaseH_2"/>
    <property type="match status" value="1"/>
</dbReference>
<comment type="caution">
    <text evidence="3">The sequence shown here is derived from an EMBL/GenBank/DDBJ whole genome shotgun (WGS) entry which is preliminary data.</text>
</comment>
<protein>
    <submittedName>
        <fullName evidence="3">2096_t:CDS:1</fullName>
    </submittedName>
</protein>
<evidence type="ECO:0000313" key="3">
    <source>
        <dbReference type="EMBL" id="CAG8746742.1"/>
    </source>
</evidence>
<name>A0ABN7VAR0_GIGMA</name>
<dbReference type="Gene3D" id="3.30.420.10">
    <property type="entry name" value="Ribonuclease H-like superfamily/Ribonuclease H"/>
    <property type="match status" value="1"/>
</dbReference>
<evidence type="ECO:0000259" key="2">
    <source>
        <dbReference type="PROSITE" id="PS50994"/>
    </source>
</evidence>
<dbReference type="Proteomes" id="UP000789901">
    <property type="component" value="Unassembled WGS sequence"/>
</dbReference>
<organism evidence="3 4">
    <name type="scientific">Gigaspora margarita</name>
    <dbReference type="NCBI Taxonomy" id="4874"/>
    <lineage>
        <taxon>Eukaryota</taxon>
        <taxon>Fungi</taxon>
        <taxon>Fungi incertae sedis</taxon>
        <taxon>Mucoromycota</taxon>
        <taxon>Glomeromycotina</taxon>
        <taxon>Glomeromycetes</taxon>
        <taxon>Diversisporales</taxon>
        <taxon>Gigasporaceae</taxon>
        <taxon>Gigaspora</taxon>
    </lineage>
</organism>
<dbReference type="PANTHER" id="PTHR37984:SF5">
    <property type="entry name" value="PROTEIN NYNRIN-LIKE"/>
    <property type="match status" value="1"/>
</dbReference>
<reference evidence="3 4" key="1">
    <citation type="submission" date="2021-06" db="EMBL/GenBank/DDBJ databases">
        <authorList>
            <person name="Kallberg Y."/>
            <person name="Tangrot J."/>
            <person name="Rosling A."/>
        </authorList>
    </citation>
    <scope>NUCLEOTIDE SEQUENCE [LARGE SCALE GENOMIC DNA]</scope>
    <source>
        <strain evidence="3 4">120-4 pot B 10/14</strain>
    </source>
</reference>
<sequence length="304" mass="34764">MLVTTPVLAHPNDNKEYTLYTNASHLVLGAILVQTDEERKKHVIEHQSTNPLKVIQQQEVCTLYDCKAESIALFIVNNIIGRHGCPKEIVSDQGTYFNNKTIKSLCQSLGIKHIMLSSYHLQTNKIKQRLESIKSQVQRIATTLNEGKSVFIEHDWVTLQTTTQKVTKFILIPERKTMPKKIKENMTTYLLDLDYEEPRDFMLPLEVPGETWNDKLAWSVLTEKGCCYNNGNGAKKKIKQDLTIDNRVDKNGTKCDLEAIITEKGGTRKGIIESIKTVDYCDRLEHAIFSNQLDVRKLGRIFLE</sequence>
<accession>A0ABN7VAR0</accession>
<dbReference type="InterPro" id="IPR001584">
    <property type="entry name" value="Integrase_cat-core"/>
</dbReference>
<dbReference type="InterPro" id="IPR043502">
    <property type="entry name" value="DNA/RNA_pol_sf"/>
</dbReference>
<dbReference type="InterPro" id="IPR050951">
    <property type="entry name" value="Retrovirus_Pol_polyprotein"/>
</dbReference>
<dbReference type="EMBL" id="CAJVQB010011310">
    <property type="protein sequence ID" value="CAG8746742.1"/>
    <property type="molecule type" value="Genomic_DNA"/>
</dbReference>
<dbReference type="PROSITE" id="PS50994">
    <property type="entry name" value="INTEGRASE"/>
    <property type="match status" value="1"/>
</dbReference>
<dbReference type="InterPro" id="IPR041577">
    <property type="entry name" value="RT_RNaseH_2"/>
</dbReference>
<keyword evidence="4" id="KW-1185">Reference proteome</keyword>
<evidence type="ECO:0000256" key="1">
    <source>
        <dbReference type="ARBA" id="ARBA00023268"/>
    </source>
</evidence>
<dbReference type="SUPFAM" id="SSF53098">
    <property type="entry name" value="Ribonuclease H-like"/>
    <property type="match status" value="1"/>
</dbReference>
<dbReference type="PANTHER" id="PTHR37984">
    <property type="entry name" value="PROTEIN CBG26694"/>
    <property type="match status" value="1"/>
</dbReference>
<keyword evidence="1" id="KW-0511">Multifunctional enzyme</keyword>
<dbReference type="InterPro" id="IPR036397">
    <property type="entry name" value="RNaseH_sf"/>
</dbReference>
<gene>
    <name evidence="3" type="ORF">GMARGA_LOCUS15964</name>
</gene>